<dbReference type="RefSeq" id="WP_377067199.1">
    <property type="nucleotide sequence ID" value="NZ_JBHMEC010000008.1"/>
</dbReference>
<gene>
    <name evidence="2" type="ORF">ACFFU4_03765</name>
</gene>
<evidence type="ECO:0000256" key="1">
    <source>
        <dbReference type="SAM" id="MobiDB-lite"/>
    </source>
</evidence>
<evidence type="ECO:0000313" key="2">
    <source>
        <dbReference type="EMBL" id="MFB9148864.1"/>
    </source>
</evidence>
<dbReference type="EMBL" id="JBHMEC010000008">
    <property type="protein sequence ID" value="MFB9148864.1"/>
    <property type="molecule type" value="Genomic_DNA"/>
</dbReference>
<accession>A0ABV5HWQ8</accession>
<dbReference type="Proteomes" id="UP001589670">
    <property type="component" value="Unassembled WGS sequence"/>
</dbReference>
<reference evidence="2 3" key="1">
    <citation type="submission" date="2024-09" db="EMBL/GenBank/DDBJ databases">
        <authorList>
            <person name="Sun Q."/>
            <person name="Mori K."/>
        </authorList>
    </citation>
    <scope>NUCLEOTIDE SEQUENCE [LARGE SCALE GENOMIC DNA]</scope>
    <source>
        <strain evidence="2 3">CECT 9424</strain>
    </source>
</reference>
<feature type="region of interest" description="Disordered" evidence="1">
    <location>
        <begin position="1"/>
        <end position="50"/>
    </location>
</feature>
<sequence length="50" mass="5613">MKARWLKSVVEHSKEAAPALPYQRQVRRRGRRQGPGDANDVASPRSLKSA</sequence>
<evidence type="ECO:0000313" key="3">
    <source>
        <dbReference type="Proteomes" id="UP001589670"/>
    </source>
</evidence>
<proteinExistence type="predicted"/>
<organism evidence="2 3">
    <name type="scientific">Roseovarius ramblicola</name>
    <dbReference type="NCBI Taxonomy" id="2022336"/>
    <lineage>
        <taxon>Bacteria</taxon>
        <taxon>Pseudomonadati</taxon>
        <taxon>Pseudomonadota</taxon>
        <taxon>Alphaproteobacteria</taxon>
        <taxon>Rhodobacterales</taxon>
        <taxon>Roseobacteraceae</taxon>
        <taxon>Roseovarius</taxon>
    </lineage>
</organism>
<comment type="caution">
    <text evidence="2">The sequence shown here is derived from an EMBL/GenBank/DDBJ whole genome shotgun (WGS) entry which is preliminary data.</text>
</comment>
<protein>
    <submittedName>
        <fullName evidence="2">Uncharacterized protein</fullName>
    </submittedName>
</protein>
<keyword evidence="3" id="KW-1185">Reference proteome</keyword>
<name>A0ABV5HWQ8_9RHOB</name>